<accession>A0A840S1A7</accession>
<dbReference type="InterPro" id="IPR036182">
    <property type="entry name" value="PCuAC_sf"/>
</dbReference>
<dbReference type="SUPFAM" id="SSF110087">
    <property type="entry name" value="DR1885-like metal-binding protein"/>
    <property type="match status" value="1"/>
</dbReference>
<evidence type="ECO:0000313" key="2">
    <source>
        <dbReference type="EMBL" id="MBB5202359.1"/>
    </source>
</evidence>
<feature type="signal peptide" evidence="1">
    <location>
        <begin position="1"/>
        <end position="20"/>
    </location>
</feature>
<organism evidence="2 3">
    <name type="scientific">Glaciimonas immobilis</name>
    <dbReference type="NCBI Taxonomy" id="728004"/>
    <lineage>
        <taxon>Bacteria</taxon>
        <taxon>Pseudomonadati</taxon>
        <taxon>Pseudomonadota</taxon>
        <taxon>Betaproteobacteria</taxon>
        <taxon>Burkholderiales</taxon>
        <taxon>Oxalobacteraceae</taxon>
        <taxon>Glaciimonas</taxon>
    </lineage>
</organism>
<gene>
    <name evidence="2" type="ORF">HNR39_004223</name>
</gene>
<protein>
    <recommendedName>
        <fullName evidence="4">Copper chaperone PCu(A)C</fullName>
    </recommendedName>
</protein>
<dbReference type="EMBL" id="JACHHQ010000014">
    <property type="protein sequence ID" value="MBB5202359.1"/>
    <property type="molecule type" value="Genomic_DNA"/>
</dbReference>
<dbReference type="InterPro" id="IPR058248">
    <property type="entry name" value="Lxx211020-like"/>
</dbReference>
<evidence type="ECO:0008006" key="4">
    <source>
        <dbReference type="Google" id="ProtNLM"/>
    </source>
</evidence>
<dbReference type="AlphaFoldDB" id="A0A840S1A7"/>
<dbReference type="Proteomes" id="UP000571084">
    <property type="component" value="Unassembled WGS sequence"/>
</dbReference>
<reference evidence="2 3" key="1">
    <citation type="submission" date="2020-08" db="EMBL/GenBank/DDBJ databases">
        <title>Genomic Encyclopedia of Type Strains, Phase IV (KMG-IV): sequencing the most valuable type-strain genomes for metagenomic binning, comparative biology and taxonomic classification.</title>
        <authorList>
            <person name="Goeker M."/>
        </authorList>
    </citation>
    <scope>NUCLEOTIDE SEQUENCE [LARGE SCALE GENOMIC DNA]</scope>
    <source>
        <strain evidence="2 3">DSM 23240</strain>
    </source>
</reference>
<proteinExistence type="predicted"/>
<keyword evidence="1" id="KW-0732">Signal</keyword>
<dbReference type="PANTHER" id="PTHR36302:SF1">
    <property type="entry name" value="COPPER CHAPERONE PCU(A)C"/>
    <property type="match status" value="1"/>
</dbReference>
<dbReference type="InterPro" id="IPR007410">
    <property type="entry name" value="LpqE-like"/>
</dbReference>
<dbReference type="PANTHER" id="PTHR36302">
    <property type="entry name" value="BLR7088 PROTEIN"/>
    <property type="match status" value="1"/>
</dbReference>
<name>A0A840S1A7_9BURK</name>
<keyword evidence="3" id="KW-1185">Reference proteome</keyword>
<dbReference type="Pfam" id="PF04314">
    <property type="entry name" value="PCuAC"/>
    <property type="match status" value="1"/>
</dbReference>
<sequence>MISRLTLSLVTLLFSISASAHDYTIGALKIDHPTARATVPGQPSGGAYLSIENTGKVADKLTKATSPWAKSVEIHSMTMDGNVMKMREVGDVELPPMATVAMAPGGGFHIMLMGLTKPLKVGDRFPMTLQFQKAGKIDVLVSVEDMNTASHAKH</sequence>
<feature type="chain" id="PRO_5033046637" description="Copper chaperone PCu(A)C" evidence="1">
    <location>
        <begin position="21"/>
        <end position="154"/>
    </location>
</feature>
<dbReference type="Gene3D" id="2.60.40.1890">
    <property type="entry name" value="PCu(A)C copper chaperone"/>
    <property type="match status" value="1"/>
</dbReference>
<evidence type="ECO:0000256" key="1">
    <source>
        <dbReference type="SAM" id="SignalP"/>
    </source>
</evidence>
<comment type="caution">
    <text evidence="2">The sequence shown here is derived from an EMBL/GenBank/DDBJ whole genome shotgun (WGS) entry which is preliminary data.</text>
</comment>
<evidence type="ECO:0000313" key="3">
    <source>
        <dbReference type="Proteomes" id="UP000571084"/>
    </source>
</evidence>
<dbReference type="RefSeq" id="WP_168056063.1">
    <property type="nucleotide sequence ID" value="NZ_JAAOZT010000008.1"/>
</dbReference>